<dbReference type="RefSeq" id="WP_152827339.1">
    <property type="nucleotide sequence ID" value="NZ_WHUT02000008.1"/>
</dbReference>
<keyword evidence="6" id="KW-1185">Reference proteome</keyword>
<dbReference type="AlphaFoldDB" id="A0A8X8KLS9"/>
<dbReference type="SUPFAM" id="SSF47413">
    <property type="entry name" value="lambda repressor-like DNA-binding domains"/>
    <property type="match status" value="1"/>
</dbReference>
<dbReference type="PANTHER" id="PTHR30146">
    <property type="entry name" value="LACI-RELATED TRANSCRIPTIONAL REPRESSOR"/>
    <property type="match status" value="1"/>
</dbReference>
<dbReference type="Pfam" id="PF00356">
    <property type="entry name" value="LacI"/>
    <property type="match status" value="1"/>
</dbReference>
<evidence type="ECO:0000259" key="4">
    <source>
        <dbReference type="PROSITE" id="PS50932"/>
    </source>
</evidence>
<dbReference type="GO" id="GO:0000976">
    <property type="term" value="F:transcription cis-regulatory region binding"/>
    <property type="evidence" value="ECO:0007669"/>
    <property type="project" value="TreeGrafter"/>
</dbReference>
<keyword evidence="2 5" id="KW-0238">DNA-binding</keyword>
<dbReference type="GO" id="GO:0003700">
    <property type="term" value="F:DNA-binding transcription factor activity"/>
    <property type="evidence" value="ECO:0007669"/>
    <property type="project" value="TreeGrafter"/>
</dbReference>
<gene>
    <name evidence="5" type="ORF">GEU84_014560</name>
</gene>
<dbReference type="Pfam" id="PF00532">
    <property type="entry name" value="Peripla_BP_1"/>
    <property type="match status" value="1"/>
</dbReference>
<proteinExistence type="predicted"/>
<keyword evidence="1" id="KW-0805">Transcription regulation</keyword>
<dbReference type="InterPro" id="IPR001761">
    <property type="entry name" value="Peripla_BP/Lac1_sug-bd_dom"/>
</dbReference>
<dbReference type="InterPro" id="IPR000843">
    <property type="entry name" value="HTH_LacI"/>
</dbReference>
<dbReference type="Gene3D" id="1.10.260.40">
    <property type="entry name" value="lambda repressor-like DNA-binding domains"/>
    <property type="match status" value="1"/>
</dbReference>
<organism evidence="5 6">
    <name type="scientific">Fertoeibacter niger</name>
    <dbReference type="NCBI Taxonomy" id="2656921"/>
    <lineage>
        <taxon>Bacteria</taxon>
        <taxon>Pseudomonadati</taxon>
        <taxon>Pseudomonadota</taxon>
        <taxon>Alphaproteobacteria</taxon>
        <taxon>Rhodobacterales</taxon>
        <taxon>Paracoccaceae</taxon>
        <taxon>Fertoeibacter</taxon>
    </lineage>
</organism>
<evidence type="ECO:0000256" key="2">
    <source>
        <dbReference type="ARBA" id="ARBA00023125"/>
    </source>
</evidence>
<comment type="caution">
    <text evidence="5">The sequence shown here is derived from an EMBL/GenBank/DDBJ whole genome shotgun (WGS) entry which is preliminary data.</text>
</comment>
<dbReference type="SMART" id="SM00354">
    <property type="entry name" value="HTH_LACI"/>
    <property type="match status" value="1"/>
</dbReference>
<sequence length="346" mass="37839">MSSANHDLSEPARPTLKSIAALTGLSVATVGRALKDADDIGEDTKRRVREVAERVGYRPNRAGVRLRTGKTNVIALVRSTEEDVMNHTSQMISAISTALRGTAYHMILMPYFPEEDVIAPVRYLVETGSADGVIINQTTPDDPRVRYMHERGFPFATHGRTAMGIDHPFFDFDNEAFARIMVREMVARGRRRLALLAPPLGQSYSLHMSKGFFEECARLGVQARLLDDMTSDTGAMRVEKVAKQIFGAADWPDGVVIGSATASMALVTGGESHGLVLGRDFDVGTKDSVRFLRRFRSDMLVVHEDVGHAGDFLARAVMAAIDRRGPQTATQFLDVPAQISGPVNLA</sequence>
<dbReference type="InterPro" id="IPR028082">
    <property type="entry name" value="Peripla_BP_I"/>
</dbReference>
<keyword evidence="3" id="KW-0804">Transcription</keyword>
<dbReference type="CDD" id="cd20009">
    <property type="entry name" value="PBP1_RafR-like"/>
    <property type="match status" value="1"/>
</dbReference>
<evidence type="ECO:0000313" key="5">
    <source>
        <dbReference type="EMBL" id="NUB45619.1"/>
    </source>
</evidence>
<feature type="domain" description="HTH lacI-type" evidence="4">
    <location>
        <begin position="14"/>
        <end position="68"/>
    </location>
</feature>
<protein>
    <submittedName>
        <fullName evidence="5">LacI family DNA-binding transcriptional regulator</fullName>
    </submittedName>
</protein>
<dbReference type="PANTHER" id="PTHR30146:SF153">
    <property type="entry name" value="LACTOSE OPERON REPRESSOR"/>
    <property type="match status" value="1"/>
</dbReference>
<dbReference type="SUPFAM" id="SSF53822">
    <property type="entry name" value="Periplasmic binding protein-like I"/>
    <property type="match status" value="1"/>
</dbReference>
<evidence type="ECO:0000256" key="3">
    <source>
        <dbReference type="ARBA" id="ARBA00023163"/>
    </source>
</evidence>
<accession>A0A8X8KLS9</accession>
<evidence type="ECO:0000256" key="1">
    <source>
        <dbReference type="ARBA" id="ARBA00023015"/>
    </source>
</evidence>
<dbReference type="PROSITE" id="PS50932">
    <property type="entry name" value="HTH_LACI_2"/>
    <property type="match status" value="1"/>
</dbReference>
<reference evidence="5" key="1">
    <citation type="submission" date="2020-05" db="EMBL/GenBank/DDBJ databases">
        <title>Fertoebacter nigrum gen. nov., sp. nov., a new member of the family Rhodobacteraceae.</title>
        <authorList>
            <person name="Szuroczki S."/>
            <person name="Abbaszade G."/>
            <person name="Buni D."/>
            <person name="Schumann P."/>
            <person name="Toth E."/>
        </authorList>
    </citation>
    <scope>NUCLEOTIDE SEQUENCE</scope>
    <source>
        <strain evidence="5">RG-N-1a</strain>
    </source>
</reference>
<dbReference type="CDD" id="cd01392">
    <property type="entry name" value="HTH_LacI"/>
    <property type="match status" value="1"/>
</dbReference>
<dbReference type="InterPro" id="IPR010982">
    <property type="entry name" value="Lambda_DNA-bd_dom_sf"/>
</dbReference>
<dbReference type="Proteomes" id="UP000484076">
    <property type="component" value="Unassembled WGS sequence"/>
</dbReference>
<evidence type="ECO:0000313" key="6">
    <source>
        <dbReference type="Proteomes" id="UP000484076"/>
    </source>
</evidence>
<dbReference type="EMBL" id="WHUT02000008">
    <property type="protein sequence ID" value="NUB45619.1"/>
    <property type="molecule type" value="Genomic_DNA"/>
</dbReference>
<dbReference type="Gene3D" id="3.40.50.2300">
    <property type="match status" value="2"/>
</dbReference>
<name>A0A8X8KLS9_9RHOB</name>